<dbReference type="AlphaFoldDB" id="A0A816U6N8"/>
<accession>A0A816U6N8</accession>
<keyword evidence="7" id="KW-0245">EGF-like domain</keyword>
<organism evidence="12 13">
    <name type="scientific">Rotaria magnacalcarata</name>
    <dbReference type="NCBI Taxonomy" id="392030"/>
    <lineage>
        <taxon>Eukaryota</taxon>
        <taxon>Metazoa</taxon>
        <taxon>Spiralia</taxon>
        <taxon>Gnathifera</taxon>
        <taxon>Rotifera</taxon>
        <taxon>Eurotatoria</taxon>
        <taxon>Bdelloidea</taxon>
        <taxon>Philodinida</taxon>
        <taxon>Philodinidae</taxon>
        <taxon>Rotaria</taxon>
    </lineage>
</organism>
<dbReference type="EMBL" id="CAJNRF010008724">
    <property type="protein sequence ID" value="CAF2104163.1"/>
    <property type="molecule type" value="Genomic_DNA"/>
</dbReference>
<feature type="transmembrane region" description="Helical" evidence="9">
    <location>
        <begin position="490"/>
        <end position="509"/>
    </location>
</feature>
<dbReference type="Pfam" id="PF12036">
    <property type="entry name" value="DUF3522"/>
    <property type="match status" value="1"/>
</dbReference>
<sequence length="735" mass="83816">MIKFLLVFIFACCSAQNKALIGRDFAQHYSRIRLFEYESYSDAKFLKFNINGPTKLANWSLTIATEGKCPEQFANIHFYLQYGAYPLTAPRNETFPQGFITSRHHLFKLFFNQTLINPLIQINSPLIGTWFATTFVDRSTSTIKRKISNAGCNFYLSTWLDYEVIPIPLTLTLNDQVQIVLHNDKPSIYASYYTSVGNARLMILSEWSSNCDIKILAKIHSLPSASLYDYKTVCKSKTCSIEIDQLSGFLWIYFEITVSNLSCLANPIYGHLLIRPIECLSSNNVCIQPFPTRRIMFNYYYDFLYVPIYTTNRLTSSSTSSITFNGQAFSTYSYEFIVDDRNIGGTLHFDFESRIMWPFASLNANISILGCISKFRPRFYDTCENDYRIVIEKNSMVIRSIPYPEMASWYITLKYACNGLANECANASLTLMFQISSSQCTKQQCGTYGICRILTSQQNVFSTCTCLGGYRGYGCTDSTHAYTSKSLSSVLFLTISNLMFLPAIILAIYRRLYIEALVYSFNMFFSTFYHACDQDMNKFCIFKYDGLQLSDFIGSYASFVITLITMAIVPRSTKVFLFMLGVLTCIVINSRDRFDHFQFIFLISITFLFTIVTWTIGSIKQHRLRPSSKHLLFYTPGFLLALAGLILFAFCETDENYWYTHSLWHIFIAGSILFFLPHKKSSKRQAVATTLDVNINNESPSIGTGNQTARPPIDNASLSSSNTDSSKKSTDNLLS</sequence>
<feature type="compositionally biased region" description="Basic and acidic residues" evidence="8">
    <location>
        <begin position="725"/>
        <end position="735"/>
    </location>
</feature>
<keyword evidence="3" id="KW-1003">Cell membrane</keyword>
<dbReference type="PROSITE" id="PS01186">
    <property type="entry name" value="EGF_2"/>
    <property type="match status" value="1"/>
</dbReference>
<reference evidence="12" key="1">
    <citation type="submission" date="2021-02" db="EMBL/GenBank/DDBJ databases">
        <authorList>
            <person name="Nowell W R."/>
        </authorList>
    </citation>
    <scope>NUCLEOTIDE SEQUENCE</scope>
</reference>
<dbReference type="InterPro" id="IPR000742">
    <property type="entry name" value="EGF"/>
</dbReference>
<evidence type="ECO:0000256" key="6">
    <source>
        <dbReference type="ARBA" id="ARBA00023136"/>
    </source>
</evidence>
<proteinExistence type="inferred from homology"/>
<keyword evidence="10" id="KW-0732">Signal</keyword>
<feature type="disulfide bond" evidence="7">
    <location>
        <begin position="466"/>
        <end position="475"/>
    </location>
</feature>
<dbReference type="Proteomes" id="UP000663856">
    <property type="component" value="Unassembled WGS sequence"/>
</dbReference>
<comment type="subcellular location">
    <subcellularLocation>
        <location evidence="1">Cell membrane</location>
        <topology evidence="1">Multi-pass membrane protein</topology>
    </subcellularLocation>
</comment>
<feature type="transmembrane region" description="Helical" evidence="9">
    <location>
        <begin position="656"/>
        <end position="676"/>
    </location>
</feature>
<feature type="transmembrane region" description="Helical" evidence="9">
    <location>
        <begin position="516"/>
        <end position="532"/>
    </location>
</feature>
<protein>
    <recommendedName>
        <fullName evidence="11">EGF-like domain-containing protein</fullName>
    </recommendedName>
</protein>
<feature type="chain" id="PRO_5032628063" description="EGF-like domain-containing protein" evidence="10">
    <location>
        <begin position="16"/>
        <end position="735"/>
    </location>
</feature>
<feature type="domain" description="EGF-like" evidence="11">
    <location>
        <begin position="436"/>
        <end position="476"/>
    </location>
</feature>
<evidence type="ECO:0000256" key="1">
    <source>
        <dbReference type="ARBA" id="ARBA00004651"/>
    </source>
</evidence>
<comment type="similarity">
    <text evidence="2">Belongs to the TMEM8 family.</text>
</comment>
<evidence type="ECO:0000256" key="8">
    <source>
        <dbReference type="SAM" id="MobiDB-lite"/>
    </source>
</evidence>
<keyword evidence="7" id="KW-1015">Disulfide bond</keyword>
<evidence type="ECO:0000256" key="4">
    <source>
        <dbReference type="ARBA" id="ARBA00022692"/>
    </source>
</evidence>
<dbReference type="PANTHER" id="PTHR14319:SF3">
    <property type="entry name" value="TRANSMEMBRANE PROTEIN-LIKE PROTEIN"/>
    <property type="match status" value="1"/>
</dbReference>
<evidence type="ECO:0000256" key="2">
    <source>
        <dbReference type="ARBA" id="ARBA00005542"/>
    </source>
</evidence>
<evidence type="ECO:0000256" key="7">
    <source>
        <dbReference type="PROSITE-ProRule" id="PRU00076"/>
    </source>
</evidence>
<name>A0A816U6N8_9BILA</name>
<feature type="compositionally biased region" description="Polar residues" evidence="8">
    <location>
        <begin position="698"/>
        <end position="709"/>
    </location>
</feature>
<feature type="transmembrane region" description="Helical" evidence="9">
    <location>
        <begin position="597"/>
        <end position="619"/>
    </location>
</feature>
<keyword evidence="5 9" id="KW-1133">Transmembrane helix</keyword>
<evidence type="ECO:0000256" key="3">
    <source>
        <dbReference type="ARBA" id="ARBA00022475"/>
    </source>
</evidence>
<evidence type="ECO:0000256" key="5">
    <source>
        <dbReference type="ARBA" id="ARBA00022989"/>
    </source>
</evidence>
<dbReference type="PROSITE" id="PS50026">
    <property type="entry name" value="EGF_3"/>
    <property type="match status" value="1"/>
</dbReference>
<evidence type="ECO:0000256" key="9">
    <source>
        <dbReference type="SAM" id="Phobius"/>
    </source>
</evidence>
<comment type="caution">
    <text evidence="7">Lacks conserved residue(s) required for the propagation of feature annotation.</text>
</comment>
<feature type="region of interest" description="Disordered" evidence="8">
    <location>
        <begin position="698"/>
        <end position="735"/>
    </location>
</feature>
<dbReference type="InterPro" id="IPR021910">
    <property type="entry name" value="NGX6/PGAP6/MYMK"/>
</dbReference>
<evidence type="ECO:0000313" key="12">
    <source>
        <dbReference type="EMBL" id="CAF2104163.1"/>
    </source>
</evidence>
<keyword evidence="6 9" id="KW-0472">Membrane</keyword>
<keyword evidence="4 9" id="KW-0812">Transmembrane</keyword>
<dbReference type="PANTHER" id="PTHR14319">
    <property type="entry name" value="FIVE-SPAN TRANSMEMBRANE PROTEIN M83"/>
    <property type="match status" value="1"/>
</dbReference>
<feature type="transmembrane region" description="Helical" evidence="9">
    <location>
        <begin position="552"/>
        <end position="568"/>
    </location>
</feature>
<evidence type="ECO:0000313" key="13">
    <source>
        <dbReference type="Proteomes" id="UP000663856"/>
    </source>
</evidence>
<feature type="transmembrane region" description="Helical" evidence="9">
    <location>
        <begin position="631"/>
        <end position="650"/>
    </location>
</feature>
<dbReference type="PROSITE" id="PS00022">
    <property type="entry name" value="EGF_1"/>
    <property type="match status" value="1"/>
</dbReference>
<evidence type="ECO:0000256" key="10">
    <source>
        <dbReference type="SAM" id="SignalP"/>
    </source>
</evidence>
<feature type="signal peptide" evidence="10">
    <location>
        <begin position="1"/>
        <end position="15"/>
    </location>
</feature>
<dbReference type="GO" id="GO:0005886">
    <property type="term" value="C:plasma membrane"/>
    <property type="evidence" value="ECO:0007669"/>
    <property type="project" value="UniProtKB-SubCell"/>
</dbReference>
<evidence type="ECO:0000259" key="11">
    <source>
        <dbReference type="PROSITE" id="PS50026"/>
    </source>
</evidence>
<comment type="caution">
    <text evidence="12">The sequence shown here is derived from an EMBL/GenBank/DDBJ whole genome shotgun (WGS) entry which is preliminary data.</text>
</comment>
<gene>
    <name evidence="12" type="ORF">WKI299_LOCUS20854</name>
</gene>